<evidence type="ECO:0000313" key="2">
    <source>
        <dbReference type="Proteomes" id="UP000828941"/>
    </source>
</evidence>
<gene>
    <name evidence="1" type="ORF">L6164_018298</name>
</gene>
<reference evidence="1 2" key="1">
    <citation type="journal article" date="2022" name="DNA Res.">
        <title>Chromosomal-level genome assembly of the orchid tree Bauhinia variegata (Leguminosae; Cercidoideae) supports the allotetraploid origin hypothesis of Bauhinia.</title>
        <authorList>
            <person name="Zhong Y."/>
            <person name="Chen Y."/>
            <person name="Zheng D."/>
            <person name="Pang J."/>
            <person name="Liu Y."/>
            <person name="Luo S."/>
            <person name="Meng S."/>
            <person name="Qian L."/>
            <person name="Wei D."/>
            <person name="Dai S."/>
            <person name="Zhou R."/>
        </authorList>
    </citation>
    <scope>NUCLEOTIDE SEQUENCE [LARGE SCALE GENOMIC DNA]</scope>
    <source>
        <strain evidence="1">BV-YZ2020</strain>
    </source>
</reference>
<organism evidence="1 2">
    <name type="scientific">Bauhinia variegata</name>
    <name type="common">Purple orchid tree</name>
    <name type="synonym">Phanera variegata</name>
    <dbReference type="NCBI Taxonomy" id="167791"/>
    <lineage>
        <taxon>Eukaryota</taxon>
        <taxon>Viridiplantae</taxon>
        <taxon>Streptophyta</taxon>
        <taxon>Embryophyta</taxon>
        <taxon>Tracheophyta</taxon>
        <taxon>Spermatophyta</taxon>
        <taxon>Magnoliopsida</taxon>
        <taxon>eudicotyledons</taxon>
        <taxon>Gunneridae</taxon>
        <taxon>Pentapetalae</taxon>
        <taxon>rosids</taxon>
        <taxon>fabids</taxon>
        <taxon>Fabales</taxon>
        <taxon>Fabaceae</taxon>
        <taxon>Cercidoideae</taxon>
        <taxon>Cercideae</taxon>
        <taxon>Bauhiniinae</taxon>
        <taxon>Bauhinia</taxon>
    </lineage>
</organism>
<evidence type="ECO:0000313" key="1">
    <source>
        <dbReference type="EMBL" id="KAI4333501.1"/>
    </source>
</evidence>
<keyword evidence="2" id="KW-1185">Reference proteome</keyword>
<sequence length="999" mass="110842">MITFFRVFLFSHTALCMAYFALGALPADEVQALEDIAKRLGKTDWDFNVDPCTGGGNWIKSIQLVGEENAVTCGNCSNAINSNNTVCHVVSIILKQENLNGTLPPELTRLPYLYEIDLSRNYLNGTIPKEWGSMKLLNISVLGNRLTGPIPKELGNITTLKNLILEYNQFSGDIPPELGDLTHVERFFLTSNKLTGQLPETFAKLTALRDFRISDNQLSGTIPNFIQSWTRLQRLLIQGSGLRGPIPSEISFLTNLTDLRISDLNGPNSTFPQLGNMTNLGTLILRSCNINGTLPEYLGNMRNLVTLDLSFNKLEGEIPSSYYGLRKALNIYLTGNLLTGPVPEWTEDSGAVDLSYNNFTIENPEEETCQKGGMNLFASSMIGNDSGIVPCVRTNGCPKTWYSLHINCGGKQVTANRSTFEDDSDAGAQARFHQSATNWAVINTGHTMDNDRAAYYIWSNESGLSMTNAELYMTARVSPISLTYYGFCLGNGNYTVKLHFAEIMFTDDKTYKSLGRRIFDVYIQGKLVLENFNIVEKAGGAGKAIIKNFTATVTNSTLEIRFYWAGKGTRALPFRSVYGPLISAISVDSDFPPPSENGSSVPAGAVAAIVAGGAIIIILIFAILWWRGCLGKKSSLARDLESLDLRTGLYTLRQIKTATNNFDVVNKIGEGGFGPVYKGFMSDGTIVAVKQLSTKSRQGNREFINEIGLISALQHPCLVKLYGCCVEGDQLLLVYEYMENNSLARALFGPKETQLKLDWPTRYKILIGIARGLAHLHEESRLKIVHRDIKATNVLLDKDLNPKISDFGLAKLYEEEHTHISTRIAGTFGYMAPEYAMHGYLTYKVDVYSFGVVALEIVCGKSNTISQPNEECFYLLDWANLLKEKDNLMELVDKRLGSDFNEEEATVVINVALLCASYSLSRRPTMSSVVSMLESRTFQEVDPDSSEVFHDKKFQAMKPGKEKTENHSFSTEAPWTDMSSSVTDLRPEHLASSYWEGRD</sequence>
<dbReference type="Proteomes" id="UP000828941">
    <property type="component" value="Chromosome 7"/>
</dbReference>
<accession>A0ACB9NB99</accession>
<name>A0ACB9NB99_BAUVA</name>
<comment type="caution">
    <text evidence="1">The sequence shown here is derived from an EMBL/GenBank/DDBJ whole genome shotgun (WGS) entry which is preliminary data.</text>
</comment>
<dbReference type="EMBL" id="CM039432">
    <property type="protein sequence ID" value="KAI4333501.1"/>
    <property type="molecule type" value="Genomic_DNA"/>
</dbReference>
<protein>
    <submittedName>
        <fullName evidence="1">Uncharacterized protein</fullName>
    </submittedName>
</protein>
<proteinExistence type="predicted"/>